<reference evidence="1 2" key="1">
    <citation type="journal article" date="2024" name="Nat. Commun.">
        <title>Phylogenomics reveals the evolutionary origins of lichenization in chlorophyte algae.</title>
        <authorList>
            <person name="Puginier C."/>
            <person name="Libourel C."/>
            <person name="Otte J."/>
            <person name="Skaloud P."/>
            <person name="Haon M."/>
            <person name="Grisel S."/>
            <person name="Petersen M."/>
            <person name="Berrin J.G."/>
            <person name="Delaux P.M."/>
            <person name="Dal Grande F."/>
            <person name="Keller J."/>
        </authorList>
    </citation>
    <scope>NUCLEOTIDE SEQUENCE [LARGE SCALE GENOMIC DNA]</scope>
    <source>
        <strain evidence="1 2">SAG 2523</strain>
    </source>
</reference>
<sequence length="166" mass="17621">MVQRPSAPSRTLLLGLGSPVVNRRTGRSMQGDHSSSCEKQALWGNASPVSWEIVYVARSLPVDDALLERLDVVKGSRRIISVEQRGEILQALDAGAYQISPGGSMSNTMLALARLGAASKQRFGSGRMRAAFAAIAGSDPLGRFFLAQLQQAGLALLSNPTPDSNT</sequence>
<evidence type="ECO:0000313" key="1">
    <source>
        <dbReference type="EMBL" id="KAK9866445.1"/>
    </source>
</evidence>
<comment type="caution">
    <text evidence="1">The sequence shown here is derived from an EMBL/GenBank/DDBJ whole genome shotgun (WGS) entry which is preliminary data.</text>
</comment>
<dbReference type="SUPFAM" id="SSF53613">
    <property type="entry name" value="Ribokinase-like"/>
    <property type="match status" value="1"/>
</dbReference>
<organism evidence="1 2">
    <name type="scientific">Apatococcus fuscideae</name>
    <dbReference type="NCBI Taxonomy" id="2026836"/>
    <lineage>
        <taxon>Eukaryota</taxon>
        <taxon>Viridiplantae</taxon>
        <taxon>Chlorophyta</taxon>
        <taxon>core chlorophytes</taxon>
        <taxon>Trebouxiophyceae</taxon>
        <taxon>Chlorellales</taxon>
        <taxon>Chlorellaceae</taxon>
        <taxon>Apatococcus</taxon>
    </lineage>
</organism>
<evidence type="ECO:0000313" key="2">
    <source>
        <dbReference type="Proteomes" id="UP001485043"/>
    </source>
</evidence>
<dbReference type="Proteomes" id="UP001485043">
    <property type="component" value="Unassembled WGS sequence"/>
</dbReference>
<dbReference type="Gene3D" id="3.40.1190.20">
    <property type="match status" value="1"/>
</dbReference>
<evidence type="ECO:0008006" key="3">
    <source>
        <dbReference type="Google" id="ProtNLM"/>
    </source>
</evidence>
<name>A0AAW1TBU3_9CHLO</name>
<dbReference type="InterPro" id="IPR029056">
    <property type="entry name" value="Ribokinase-like"/>
</dbReference>
<feature type="non-terminal residue" evidence="1">
    <location>
        <position position="166"/>
    </location>
</feature>
<dbReference type="AlphaFoldDB" id="A0AAW1TBU3"/>
<keyword evidence="2" id="KW-1185">Reference proteome</keyword>
<accession>A0AAW1TBU3</accession>
<gene>
    <name evidence="1" type="ORF">WJX84_007095</name>
</gene>
<protein>
    <recommendedName>
        <fullName evidence="3">Carbohydrate kinase PfkB domain-containing protein</fullName>
    </recommendedName>
</protein>
<proteinExistence type="predicted"/>
<dbReference type="EMBL" id="JALJOV010000162">
    <property type="protein sequence ID" value="KAK9866445.1"/>
    <property type="molecule type" value="Genomic_DNA"/>
</dbReference>